<organism evidence="1 2">
    <name type="scientific">Hyalomma asiaticum</name>
    <name type="common">Tick</name>
    <dbReference type="NCBI Taxonomy" id="266040"/>
    <lineage>
        <taxon>Eukaryota</taxon>
        <taxon>Metazoa</taxon>
        <taxon>Ecdysozoa</taxon>
        <taxon>Arthropoda</taxon>
        <taxon>Chelicerata</taxon>
        <taxon>Arachnida</taxon>
        <taxon>Acari</taxon>
        <taxon>Parasitiformes</taxon>
        <taxon>Ixodida</taxon>
        <taxon>Ixodoidea</taxon>
        <taxon>Ixodidae</taxon>
        <taxon>Hyalomminae</taxon>
        <taxon>Hyalomma</taxon>
    </lineage>
</organism>
<reference evidence="1" key="1">
    <citation type="submission" date="2020-05" db="EMBL/GenBank/DDBJ databases">
        <title>Large-scale comparative analyses of tick genomes elucidate their genetic diversity and vector capacities.</title>
        <authorList>
            <person name="Jia N."/>
            <person name="Wang J."/>
            <person name="Shi W."/>
            <person name="Du L."/>
            <person name="Sun Y."/>
            <person name="Zhan W."/>
            <person name="Jiang J."/>
            <person name="Wang Q."/>
            <person name="Zhang B."/>
            <person name="Ji P."/>
            <person name="Sakyi L.B."/>
            <person name="Cui X."/>
            <person name="Yuan T."/>
            <person name="Jiang B."/>
            <person name="Yang W."/>
            <person name="Lam T.T.-Y."/>
            <person name="Chang Q."/>
            <person name="Ding S."/>
            <person name="Wang X."/>
            <person name="Zhu J."/>
            <person name="Ruan X."/>
            <person name="Zhao L."/>
            <person name="Wei J."/>
            <person name="Que T."/>
            <person name="Du C."/>
            <person name="Cheng J."/>
            <person name="Dai P."/>
            <person name="Han X."/>
            <person name="Huang E."/>
            <person name="Gao Y."/>
            <person name="Liu J."/>
            <person name="Shao H."/>
            <person name="Ye R."/>
            <person name="Li L."/>
            <person name="Wei W."/>
            <person name="Wang X."/>
            <person name="Wang C."/>
            <person name="Yang T."/>
            <person name="Huo Q."/>
            <person name="Li W."/>
            <person name="Guo W."/>
            <person name="Chen H."/>
            <person name="Zhou L."/>
            <person name="Ni X."/>
            <person name="Tian J."/>
            <person name="Zhou Y."/>
            <person name="Sheng Y."/>
            <person name="Liu T."/>
            <person name="Pan Y."/>
            <person name="Xia L."/>
            <person name="Li J."/>
            <person name="Zhao F."/>
            <person name="Cao W."/>
        </authorList>
    </citation>
    <scope>NUCLEOTIDE SEQUENCE</scope>
    <source>
        <strain evidence="1">Hyas-2018</strain>
    </source>
</reference>
<keyword evidence="2" id="KW-1185">Reference proteome</keyword>
<evidence type="ECO:0000313" key="2">
    <source>
        <dbReference type="Proteomes" id="UP000821845"/>
    </source>
</evidence>
<dbReference type="EMBL" id="CM023481">
    <property type="protein sequence ID" value="KAH6948735.1"/>
    <property type="molecule type" value="Genomic_DNA"/>
</dbReference>
<name>A0ACB7TPL1_HYAAI</name>
<gene>
    <name evidence="1" type="ORF">HPB50_026093</name>
</gene>
<comment type="caution">
    <text evidence="1">The sequence shown here is derived from an EMBL/GenBank/DDBJ whole genome shotgun (WGS) entry which is preliminary data.</text>
</comment>
<dbReference type="Proteomes" id="UP000821845">
    <property type="component" value="Chromosome 1"/>
</dbReference>
<protein>
    <submittedName>
        <fullName evidence="1">Uncharacterized protein</fullName>
    </submittedName>
</protein>
<proteinExistence type="predicted"/>
<accession>A0ACB7TPL1</accession>
<evidence type="ECO:0000313" key="1">
    <source>
        <dbReference type="EMBL" id="KAH6948735.1"/>
    </source>
</evidence>
<sequence length="288" mass="32977">MHFVSCAYCSRASRVLAKLEGCVMPPRQQPYEEYRVSRRPSRVIMERGHGRALDTVTGGGWLVILVRSGRRPCCGWSPWRRRLVRACTGDEPLLTVRFPKKLWKIVNECKSGAIAWSEDGTSIVIDYLKFQCEYLDNPLDTFKTKNITSFIRQLNLYGFRKVTPHYRTSGKSTECPTDLPHIFRNDSFVRGRPDLLHEVTRKAVALRSRQRKHRSFMHKALIQQMYNGHLDGHLMQYQKATLTKLPVNTTLAKRVPEKEIVPEGRHPTEGDVAARDAETASAETLPDA</sequence>